<reference evidence="6 7" key="1">
    <citation type="submission" date="2013-11" db="EMBL/GenBank/DDBJ databases">
        <title>Opisthorchis viverrini - life in the bile duct.</title>
        <authorList>
            <person name="Young N.D."/>
            <person name="Nagarajan N."/>
            <person name="Lin S.J."/>
            <person name="Korhonen P.K."/>
            <person name="Jex A.R."/>
            <person name="Hall R.S."/>
            <person name="Safavi-Hemami H."/>
            <person name="Kaewkong W."/>
            <person name="Bertrand D."/>
            <person name="Gao S."/>
            <person name="Seet Q."/>
            <person name="Wongkham S."/>
            <person name="Teh B.T."/>
            <person name="Wongkham C."/>
            <person name="Intapan P.M."/>
            <person name="Maleewong W."/>
            <person name="Yang X."/>
            <person name="Hu M."/>
            <person name="Wang Z."/>
            <person name="Hofmann A."/>
            <person name="Sternberg P.W."/>
            <person name="Tan P."/>
            <person name="Wang J."/>
            <person name="Gasser R.B."/>
        </authorList>
    </citation>
    <scope>NUCLEOTIDE SEQUENCE [LARGE SCALE GENOMIC DNA]</scope>
</reference>
<feature type="region of interest" description="Disordered" evidence="4">
    <location>
        <begin position="1"/>
        <end position="26"/>
    </location>
</feature>
<dbReference type="Gene3D" id="3.30.40.10">
    <property type="entry name" value="Zinc/RING finger domain, C3HC4 (zinc finger)"/>
    <property type="match status" value="1"/>
</dbReference>
<proteinExistence type="inferred from homology"/>
<dbReference type="InterPro" id="IPR024550">
    <property type="entry name" value="TFIIEa/SarR/Rpc3_HTH_dom"/>
</dbReference>
<dbReference type="Pfam" id="PF02002">
    <property type="entry name" value="TFIIE_alpha"/>
    <property type="match status" value="1"/>
</dbReference>
<keyword evidence="3" id="KW-0804">Transcription</keyword>
<evidence type="ECO:0000313" key="6">
    <source>
        <dbReference type="EMBL" id="KER22542.1"/>
    </source>
</evidence>
<evidence type="ECO:0000256" key="2">
    <source>
        <dbReference type="ARBA" id="ARBA00023015"/>
    </source>
</evidence>
<gene>
    <name evidence="6" type="ORF">T265_14828</name>
</gene>
<evidence type="ECO:0000256" key="3">
    <source>
        <dbReference type="ARBA" id="ARBA00023163"/>
    </source>
</evidence>
<feature type="region of interest" description="Disordered" evidence="4">
    <location>
        <begin position="412"/>
        <end position="431"/>
    </location>
</feature>
<feature type="region of interest" description="Disordered" evidence="4">
    <location>
        <begin position="376"/>
        <end position="395"/>
    </location>
</feature>
<dbReference type="PANTHER" id="PTHR13097:SF7">
    <property type="entry name" value="GENERAL TRANSCRIPTION FACTOR IIE SUBUNIT 1"/>
    <property type="match status" value="1"/>
</dbReference>
<accession>A0A074ZAC7</accession>
<keyword evidence="7" id="KW-1185">Reference proteome</keyword>
<feature type="non-terminal residue" evidence="6">
    <location>
        <position position="1"/>
    </location>
</feature>
<evidence type="ECO:0000313" key="7">
    <source>
        <dbReference type="Proteomes" id="UP000054324"/>
    </source>
</evidence>
<dbReference type="PANTHER" id="PTHR13097">
    <property type="entry name" value="TRANSCRIPTION INITIATION FACTOR IIE, ALPHA SUBUNIT"/>
    <property type="match status" value="1"/>
</dbReference>
<name>A0A074ZAC7_OPIVI</name>
<dbReference type="CTD" id="20328994"/>
<dbReference type="SUPFAM" id="SSF57783">
    <property type="entry name" value="Zinc beta-ribbon"/>
    <property type="match status" value="1"/>
</dbReference>
<feature type="region of interest" description="Disordered" evidence="4">
    <location>
        <begin position="264"/>
        <end position="296"/>
    </location>
</feature>
<feature type="compositionally biased region" description="Polar residues" evidence="4">
    <location>
        <begin position="412"/>
        <end position="425"/>
    </location>
</feature>
<dbReference type="InterPro" id="IPR017919">
    <property type="entry name" value="TFIIE/TFIIEa_HTH"/>
</dbReference>
<protein>
    <recommendedName>
        <fullName evidence="5">HTH TFE/IIEalpha-type domain-containing protein</fullName>
    </recommendedName>
</protein>
<evidence type="ECO:0000259" key="5">
    <source>
        <dbReference type="PROSITE" id="PS51344"/>
    </source>
</evidence>
<dbReference type="EMBL" id="KL596893">
    <property type="protein sequence ID" value="KER22542.1"/>
    <property type="molecule type" value="Genomic_DNA"/>
</dbReference>
<keyword evidence="2" id="KW-0805">Transcription regulation</keyword>
<dbReference type="OrthoDB" id="361102at2759"/>
<comment type="similarity">
    <text evidence="1">Belongs to the TFIIE alpha subunit family.</text>
</comment>
<dbReference type="GO" id="GO:0005673">
    <property type="term" value="C:transcription factor TFIIE complex"/>
    <property type="evidence" value="ECO:0007669"/>
    <property type="project" value="TreeGrafter"/>
</dbReference>
<dbReference type="RefSeq" id="XP_009173724.1">
    <property type="nucleotide sequence ID" value="XM_009175460.1"/>
</dbReference>
<evidence type="ECO:0000256" key="4">
    <source>
        <dbReference type="SAM" id="MobiDB-lite"/>
    </source>
</evidence>
<dbReference type="Proteomes" id="UP000054324">
    <property type="component" value="Unassembled WGS sequence"/>
</dbReference>
<dbReference type="SMART" id="SM00531">
    <property type="entry name" value="TFIIE"/>
    <property type="match status" value="1"/>
</dbReference>
<sequence length="431" mass="48077">SSPQRPLTEGSQWSQPNVHKHPAPSIVNHIPAKRPLSAVPRPLPDNNNIQKPSSKLPACLKKLVRSIVRTFYSREHSLIVDMLVRNTIMKEDDLCERLRFEKKQLRQYLHTLKTDQFIKSKLQLETDAEGKTTKITHYFIDYKLFVNVVKYRLDQMRRRLEAEQRQTTSRASFRCVSCATTYTDLEVDRLISLDNPGKLECVYCRAEVAEEEDNVSRTDARALIASFHHQVRDPIDAMLRECDEIHLSSSILEPEIRPLEPLKDESERSLDAVTTTKPPWETRPFAETDNKQNSTPTVAAENKVRIVLSGQSSVSSPVVKQRPIWMCDSTINSGQSADNAFTPAMGAGVTLSDSLTQTLTPGRVPTGFSTLGATSLKETSSDASGSANPTSSATSGDIMQLLLIHERRGISSHTASKSMQPSGTSFPIGMF</sequence>
<dbReference type="InterPro" id="IPR039997">
    <property type="entry name" value="TFE"/>
</dbReference>
<dbReference type="InterPro" id="IPR002853">
    <property type="entry name" value="TFIIE_asu"/>
</dbReference>
<dbReference type="InterPro" id="IPR013083">
    <property type="entry name" value="Znf_RING/FYVE/PHD"/>
</dbReference>
<dbReference type="KEGG" id="ovi:T265_14828"/>
<organism evidence="6 7">
    <name type="scientific">Opisthorchis viverrini</name>
    <name type="common">Southeast Asian liver fluke</name>
    <dbReference type="NCBI Taxonomy" id="6198"/>
    <lineage>
        <taxon>Eukaryota</taxon>
        <taxon>Metazoa</taxon>
        <taxon>Spiralia</taxon>
        <taxon>Lophotrochozoa</taxon>
        <taxon>Platyhelminthes</taxon>
        <taxon>Trematoda</taxon>
        <taxon>Digenea</taxon>
        <taxon>Opisthorchiida</taxon>
        <taxon>Opisthorchiata</taxon>
        <taxon>Opisthorchiidae</taxon>
        <taxon>Opisthorchis</taxon>
    </lineage>
</organism>
<dbReference type="GO" id="GO:0006367">
    <property type="term" value="P:transcription initiation at RNA polymerase II promoter"/>
    <property type="evidence" value="ECO:0007669"/>
    <property type="project" value="InterPro"/>
</dbReference>
<dbReference type="PROSITE" id="PS51344">
    <property type="entry name" value="HTH_TFE_IIE"/>
    <property type="match status" value="1"/>
</dbReference>
<dbReference type="GeneID" id="20328994"/>
<evidence type="ECO:0000256" key="1">
    <source>
        <dbReference type="ARBA" id="ARBA00008947"/>
    </source>
</evidence>
<feature type="compositionally biased region" description="Polar residues" evidence="4">
    <location>
        <begin position="1"/>
        <end position="17"/>
    </location>
</feature>
<feature type="domain" description="HTH TFE/IIEalpha-type" evidence="5">
    <location>
        <begin position="60"/>
        <end position="150"/>
    </location>
</feature>
<dbReference type="AlphaFoldDB" id="A0A074ZAC7"/>
<dbReference type="STRING" id="6198.A0A074ZAC7"/>